<keyword evidence="3" id="KW-1185">Reference proteome</keyword>
<keyword evidence="1" id="KW-0812">Transmembrane</keyword>
<evidence type="ECO:0000256" key="1">
    <source>
        <dbReference type="SAM" id="Phobius"/>
    </source>
</evidence>
<accession>A0A7G9GTM9</accession>
<keyword evidence="1" id="KW-1133">Transmembrane helix</keyword>
<organism evidence="2 3">
    <name type="scientific">[Eubacterium] hominis</name>
    <dbReference type="NCBI Taxonomy" id="2764325"/>
    <lineage>
        <taxon>Bacteria</taxon>
        <taxon>Bacillati</taxon>
        <taxon>Bacillota</taxon>
        <taxon>Erysipelotrichia</taxon>
        <taxon>Erysipelotrichales</taxon>
        <taxon>Erysipelotrichaceae</taxon>
        <taxon>Amedibacillus</taxon>
    </lineage>
</organism>
<protein>
    <submittedName>
        <fullName evidence="2">Uncharacterized protein</fullName>
    </submittedName>
</protein>
<gene>
    <name evidence="2" type="ORF">H9Q80_09605</name>
</gene>
<feature type="transmembrane region" description="Helical" evidence="1">
    <location>
        <begin position="215"/>
        <end position="236"/>
    </location>
</feature>
<keyword evidence="1" id="KW-0472">Membrane</keyword>
<name>A0A7G9GTM9_9FIRM</name>
<dbReference type="AlphaFoldDB" id="A0A7G9GTM9"/>
<evidence type="ECO:0000313" key="3">
    <source>
        <dbReference type="Proteomes" id="UP000515856"/>
    </source>
</evidence>
<feature type="transmembrane region" description="Helical" evidence="1">
    <location>
        <begin position="26"/>
        <end position="47"/>
    </location>
</feature>
<reference evidence="2 3" key="1">
    <citation type="submission" date="2020-08" db="EMBL/GenBank/DDBJ databases">
        <authorList>
            <person name="Liu C."/>
            <person name="Sun Q."/>
        </authorList>
    </citation>
    <scope>NUCLEOTIDE SEQUENCE [LARGE SCALE GENOMIC DNA]</scope>
    <source>
        <strain evidence="2 3">NSJ-61</strain>
    </source>
</reference>
<feature type="transmembrane region" description="Helical" evidence="1">
    <location>
        <begin position="90"/>
        <end position="109"/>
    </location>
</feature>
<dbReference type="EMBL" id="CP060636">
    <property type="protein sequence ID" value="QNM14161.1"/>
    <property type="molecule type" value="Genomic_DNA"/>
</dbReference>
<feature type="transmembrane region" description="Helical" evidence="1">
    <location>
        <begin position="121"/>
        <end position="142"/>
    </location>
</feature>
<sequence length="356" mass="42884">MYNRVMRKKVTKENYRYMQRKGRQNLKVLLILFYMFLLCYSVINYFMVKMLFVPKEKDAMLIFMVKTISMLVIWGIIIRMLWRFRKVGRTLFAAFTIISLYTLVDMLQVLEYPIVDKTDNILRYLFAILLVLKTILTCSCMLKMRTDPTMRCIWSRYIIYEDALDEDEQLPNDDEEENPMQGIPFQNDEAIPLILRLPQRSPLIIRAKKRIRINAFLLVMLCFGGFLFCYLFLYLMHLNNRHDAGIPYIQRMLMLSTLYSILIWMFPMVTMFFYHRITKPLIFIAWLCELVRQVAMLPEIMQTCISQKYSMLCIILLLIMEAARYLCFYRLTMRLLKDPFIHAYWSGRFKTKEPYE</sequence>
<dbReference type="KEGG" id="ehn:H9Q80_09605"/>
<feature type="transmembrane region" description="Helical" evidence="1">
    <location>
        <begin position="59"/>
        <end position="78"/>
    </location>
</feature>
<dbReference type="Proteomes" id="UP000515856">
    <property type="component" value="Chromosome"/>
</dbReference>
<evidence type="ECO:0000313" key="2">
    <source>
        <dbReference type="EMBL" id="QNM14161.1"/>
    </source>
</evidence>
<proteinExistence type="predicted"/>
<dbReference type="RefSeq" id="WP_117454846.1">
    <property type="nucleotide sequence ID" value="NZ_CP060636.1"/>
</dbReference>
<feature type="transmembrane region" description="Helical" evidence="1">
    <location>
        <begin position="309"/>
        <end position="327"/>
    </location>
</feature>
<feature type="transmembrane region" description="Helical" evidence="1">
    <location>
        <begin position="248"/>
        <end position="274"/>
    </location>
</feature>